<evidence type="ECO:0000256" key="6">
    <source>
        <dbReference type="SAM" id="Phobius"/>
    </source>
</evidence>
<feature type="transmembrane region" description="Helical" evidence="6">
    <location>
        <begin position="694"/>
        <end position="714"/>
    </location>
</feature>
<keyword evidence="9" id="KW-1185">Reference proteome</keyword>
<accession>A0A2K8U3N1</accession>
<evidence type="ECO:0000256" key="1">
    <source>
        <dbReference type="ARBA" id="ARBA00004651"/>
    </source>
</evidence>
<keyword evidence="2" id="KW-1003">Cell membrane</keyword>
<dbReference type="InterPro" id="IPR050545">
    <property type="entry name" value="Mycobact_MmpL"/>
</dbReference>
<feature type="transmembrane region" description="Helical" evidence="6">
    <location>
        <begin position="367"/>
        <end position="386"/>
    </location>
</feature>
<evidence type="ECO:0000256" key="2">
    <source>
        <dbReference type="ARBA" id="ARBA00022475"/>
    </source>
</evidence>
<feature type="transmembrane region" description="Helical" evidence="6">
    <location>
        <begin position="642"/>
        <end position="660"/>
    </location>
</feature>
<dbReference type="PANTHER" id="PTHR33406:SF13">
    <property type="entry name" value="MEMBRANE PROTEIN YDFJ"/>
    <property type="match status" value="1"/>
</dbReference>
<feature type="transmembrane region" description="Helical" evidence="6">
    <location>
        <begin position="338"/>
        <end position="361"/>
    </location>
</feature>
<evidence type="ECO:0000256" key="5">
    <source>
        <dbReference type="ARBA" id="ARBA00023136"/>
    </source>
</evidence>
<dbReference type="SUPFAM" id="SSF82866">
    <property type="entry name" value="Multidrug efflux transporter AcrB transmembrane domain"/>
    <property type="match status" value="2"/>
</dbReference>
<feature type="transmembrane region" description="Helical" evidence="6">
    <location>
        <begin position="297"/>
        <end position="318"/>
    </location>
</feature>
<gene>
    <name evidence="8" type="ORF">THSYN_02935</name>
</gene>
<dbReference type="RefSeq" id="WP_100917830.1">
    <property type="nucleotide sequence ID" value="NZ_CP020370.1"/>
</dbReference>
<reference evidence="8 9" key="1">
    <citation type="submission" date="2017-03" db="EMBL/GenBank/DDBJ databases">
        <title>Complete genome sequence of Candidatus 'Thiodictyon syntrophicum' sp. nov. strain Cad16T, a photolithoautotroph purple sulfur bacterium isolated from an alpine meromictic lake.</title>
        <authorList>
            <person name="Luedin S.M."/>
            <person name="Pothier J.F."/>
            <person name="Danza F."/>
            <person name="Storelli N."/>
            <person name="Wittwer M."/>
            <person name="Tonolla M."/>
        </authorList>
    </citation>
    <scope>NUCLEOTIDE SEQUENCE [LARGE SCALE GENOMIC DNA]</scope>
    <source>
        <strain evidence="8 9">Cad16T</strain>
    </source>
</reference>
<evidence type="ECO:0000256" key="4">
    <source>
        <dbReference type="ARBA" id="ARBA00022989"/>
    </source>
</evidence>
<evidence type="ECO:0000259" key="7">
    <source>
        <dbReference type="Pfam" id="PF03176"/>
    </source>
</evidence>
<proteinExistence type="predicted"/>
<dbReference type="AlphaFoldDB" id="A0A2K8U3N1"/>
<evidence type="ECO:0000313" key="9">
    <source>
        <dbReference type="Proteomes" id="UP000232638"/>
    </source>
</evidence>
<feature type="transmembrane region" description="Helical" evidence="6">
    <location>
        <begin position="726"/>
        <end position="747"/>
    </location>
</feature>
<feature type="transmembrane region" description="Helical" evidence="6">
    <location>
        <begin position="753"/>
        <end position="774"/>
    </location>
</feature>
<dbReference type="KEGG" id="tsy:THSYN_02935"/>
<dbReference type="EMBL" id="CP020370">
    <property type="protein sequence ID" value="AUB80019.1"/>
    <property type="molecule type" value="Genomic_DNA"/>
</dbReference>
<dbReference type="OrthoDB" id="9780358at2"/>
<keyword evidence="4 6" id="KW-1133">Transmembrane helix</keyword>
<dbReference type="PROSITE" id="PS51257">
    <property type="entry name" value="PROKAR_LIPOPROTEIN"/>
    <property type="match status" value="1"/>
</dbReference>
<organism evidence="8 9">
    <name type="scientific">Candidatus Thiodictyon syntrophicum</name>
    <dbReference type="NCBI Taxonomy" id="1166950"/>
    <lineage>
        <taxon>Bacteria</taxon>
        <taxon>Pseudomonadati</taxon>
        <taxon>Pseudomonadota</taxon>
        <taxon>Gammaproteobacteria</taxon>
        <taxon>Chromatiales</taxon>
        <taxon>Chromatiaceae</taxon>
        <taxon>Thiodictyon</taxon>
    </lineage>
</organism>
<evidence type="ECO:0000256" key="3">
    <source>
        <dbReference type="ARBA" id="ARBA00022692"/>
    </source>
</evidence>
<dbReference type="Proteomes" id="UP000232638">
    <property type="component" value="Chromosome"/>
</dbReference>
<protein>
    <recommendedName>
        <fullName evidence="7">Membrane transport protein MMPL domain-containing protein</fullName>
    </recommendedName>
</protein>
<feature type="transmembrane region" description="Helical" evidence="6">
    <location>
        <begin position="406"/>
        <end position="433"/>
    </location>
</feature>
<feature type="transmembrane region" description="Helical" evidence="6">
    <location>
        <begin position="244"/>
        <end position="263"/>
    </location>
</feature>
<feature type="transmembrane region" description="Helical" evidence="6">
    <location>
        <begin position="667"/>
        <end position="688"/>
    </location>
</feature>
<dbReference type="GO" id="GO:0005886">
    <property type="term" value="C:plasma membrane"/>
    <property type="evidence" value="ECO:0007669"/>
    <property type="project" value="UniProtKB-SubCell"/>
</dbReference>
<dbReference type="Gene3D" id="1.20.1640.10">
    <property type="entry name" value="Multidrug efflux transporter AcrB transmembrane domain"/>
    <property type="match status" value="2"/>
</dbReference>
<feature type="transmembrane region" description="Helical" evidence="6">
    <location>
        <begin position="270"/>
        <end position="291"/>
    </location>
</feature>
<dbReference type="Pfam" id="PF03176">
    <property type="entry name" value="MMPL"/>
    <property type="match status" value="1"/>
</dbReference>
<name>A0A2K8U3N1_9GAMM</name>
<comment type="subcellular location">
    <subcellularLocation>
        <location evidence="1">Cell membrane</location>
        <topology evidence="1">Multi-pass membrane protein</topology>
    </subcellularLocation>
</comment>
<evidence type="ECO:0000313" key="8">
    <source>
        <dbReference type="EMBL" id="AUB80019.1"/>
    </source>
</evidence>
<feature type="domain" description="Membrane transport protein MMPL" evidence="7">
    <location>
        <begin position="172"/>
        <end position="391"/>
    </location>
</feature>
<keyword evidence="3 6" id="KW-0812">Transmembrane</keyword>
<sequence length="778" mass="82013">MSRRGGVAIGLWLVVLLACLWVVLRTHFTADLSAFLPRSPTQEQQLLIDQIRSGIASRLILIGIEGGEQAARARVSRELAARLRADAQFLHIANGEPLGLERDAQVLLENRYLLSPAMDADRFTVAGLRQGIAENIESLAAADGLFSKTLLPRDPTGEFARLLAAMGSGQRPQTLAGAWSSRDGRRALLLARTRADGADTDGQSKAVTAIRAAFAAVSEPGMTSALTGPGPFSVTARATIRRDVLTLSGVGSLIIVGLLLLVYRSPMALLLGLLPVLSGALAAVAVVSLGFGMVHGLTLGFGTALIGEAVDYSTYLLIQSERTHGTTSNTQSDWNAAFWPTIRIGVLTSIIGFASLLFSSFPGLSQLGLFAITGLTTAALVTRFVLPTLLPRGLRVRDVSASGRRLQVWVAWAGRLRGPVLVLFAAACVVLLMRHDDLWNRELAALNPVSGADQALDLAMRSDLGAPDVRYLVVVTAADREAALATSEAVASVLHRLQAADLIAGFESPATYLPSQAVQRRRQASLPPDAELRQRFSAATAELPLRPERFEPFFADVAKARVQASLRPEDLQGTSLAEGVDALLMQSEGRWSALLPLRVAAGQRLDARDLRPALAQPGLEGVYFIDLKGAGDDLYEGYLREAIALSLAGLAAIFGLLLVATRSPVRVLRIAAPLVAAVAVTIAGLVLAGQQLTILHLVGMLLVVAVGSNYALFFDQGAVAGGMAPRVLASLVLAVGTTVAGFGILAFSSVPVLNAVGCTVGPGAVLALVFSAILTRRP</sequence>
<dbReference type="InterPro" id="IPR004869">
    <property type="entry name" value="MMPL_dom"/>
</dbReference>
<keyword evidence="5 6" id="KW-0472">Membrane</keyword>
<dbReference type="PANTHER" id="PTHR33406">
    <property type="entry name" value="MEMBRANE PROTEIN MJ1562-RELATED"/>
    <property type="match status" value="1"/>
</dbReference>